<dbReference type="Pfam" id="PF04683">
    <property type="entry name" value="Rpn13_ADRM1_Pru"/>
    <property type="match status" value="1"/>
</dbReference>
<comment type="caution">
    <text evidence="8">The sequence shown here is derived from an EMBL/GenBank/DDBJ whole genome shotgun (WGS) entry which is preliminary data.</text>
</comment>
<evidence type="ECO:0000256" key="5">
    <source>
        <dbReference type="ARBA" id="ARBA00023242"/>
    </source>
</evidence>
<dbReference type="InterPro" id="IPR044867">
    <property type="entry name" value="DEUBAD_dom"/>
</dbReference>
<dbReference type="GO" id="GO:0061133">
    <property type="term" value="F:endopeptidase activator activity"/>
    <property type="evidence" value="ECO:0007669"/>
    <property type="project" value="TreeGrafter"/>
</dbReference>
<sequence>MTELFSIKAGRAFRREGTNFIDSESTRGTLLLEAGEDDLLYLRWRTRDGDTSTREDLELVVFPSDATLKKISDDPSVRIYALSFQSSDQLHFFWLQVTVLDPDGSQDASNVEVINTIMAEFDPESIGGTTANTESVGVTTGPGVSDNNVRGAPTGPLNPEQLDSVVQEILRNLQGHSRVGVAPDVALSDILTSSTLASLLQDPEVAGSLTQFLPPELLSSSYAASVSIQELMKRTVASAPFRASVRSLDQALSTGLLGGLVANLGMPVEAGLGIHPFLEAIKAQAKSQDETMREGQDEGN</sequence>
<evidence type="ECO:0008006" key="10">
    <source>
        <dbReference type="Google" id="ProtNLM"/>
    </source>
</evidence>
<gene>
    <name evidence="8" type="ORF">RDB_LOCUS57961</name>
</gene>
<feature type="domain" description="DEUBAD" evidence="6">
    <location>
        <begin position="178"/>
        <end position="291"/>
    </location>
</feature>
<comment type="subcellular location">
    <subcellularLocation>
        <location evidence="2">Cytoplasm</location>
    </subcellularLocation>
    <subcellularLocation>
        <location evidence="1">Nucleus</location>
    </subcellularLocation>
</comment>
<evidence type="ECO:0000256" key="4">
    <source>
        <dbReference type="ARBA" id="ARBA00022942"/>
    </source>
</evidence>
<evidence type="ECO:0000256" key="1">
    <source>
        <dbReference type="ARBA" id="ARBA00004123"/>
    </source>
</evidence>
<dbReference type="Gene3D" id="2.30.29.70">
    <property type="entry name" value="Proteasomal ubiquitin receptor Rpn13/ADRM1"/>
    <property type="match status" value="1"/>
</dbReference>
<evidence type="ECO:0000256" key="3">
    <source>
        <dbReference type="ARBA" id="ARBA00022490"/>
    </source>
</evidence>
<dbReference type="PANTHER" id="PTHR12225">
    <property type="entry name" value="ADHESION REGULATING MOLECULE 1 110 KDA CELL MEMBRANE GLYCOPROTEIN"/>
    <property type="match status" value="1"/>
</dbReference>
<keyword evidence="4" id="KW-0647">Proteasome</keyword>
<dbReference type="GO" id="GO:0005634">
    <property type="term" value="C:nucleus"/>
    <property type="evidence" value="ECO:0007669"/>
    <property type="project" value="UniProtKB-SubCell"/>
</dbReference>
<reference evidence="8" key="1">
    <citation type="submission" date="2021-01" db="EMBL/GenBank/DDBJ databases">
        <authorList>
            <person name="Kaushik A."/>
        </authorList>
    </citation>
    <scope>NUCLEOTIDE SEQUENCE</scope>
    <source>
        <strain evidence="8">AG3-T5</strain>
    </source>
</reference>
<evidence type="ECO:0000313" key="9">
    <source>
        <dbReference type="Proteomes" id="UP000663841"/>
    </source>
</evidence>
<name>A0A8H2XLJ0_9AGAM</name>
<organism evidence="8 9">
    <name type="scientific">Rhizoctonia solani</name>
    <dbReference type="NCBI Taxonomy" id="456999"/>
    <lineage>
        <taxon>Eukaryota</taxon>
        <taxon>Fungi</taxon>
        <taxon>Dikarya</taxon>
        <taxon>Basidiomycota</taxon>
        <taxon>Agaricomycotina</taxon>
        <taxon>Agaricomycetes</taxon>
        <taxon>Cantharellales</taxon>
        <taxon>Ceratobasidiaceae</taxon>
        <taxon>Rhizoctonia</taxon>
    </lineage>
</organism>
<dbReference type="InterPro" id="IPR038633">
    <property type="entry name" value="Rpn13/ADRM1_Pru_sf"/>
</dbReference>
<protein>
    <recommendedName>
        <fullName evidence="10">Adhesion regulating molecule</fullName>
    </recommendedName>
</protein>
<accession>A0A8H2XLJ0</accession>
<dbReference type="GO" id="GO:0005737">
    <property type="term" value="C:cytoplasm"/>
    <property type="evidence" value="ECO:0007669"/>
    <property type="project" value="UniProtKB-SubCell"/>
</dbReference>
<dbReference type="InterPro" id="IPR038108">
    <property type="entry name" value="RPN13_DEUBAD_sf"/>
</dbReference>
<dbReference type="InterPro" id="IPR044868">
    <property type="entry name" value="Rpn13/ADRM1_Pru"/>
</dbReference>
<evidence type="ECO:0000313" key="8">
    <source>
        <dbReference type="EMBL" id="CAE6427171.1"/>
    </source>
</evidence>
<dbReference type="PROSITE" id="PS51916">
    <property type="entry name" value="DEUBAD"/>
    <property type="match status" value="1"/>
</dbReference>
<evidence type="ECO:0000256" key="2">
    <source>
        <dbReference type="ARBA" id="ARBA00004496"/>
    </source>
</evidence>
<dbReference type="InterPro" id="IPR006773">
    <property type="entry name" value="Rpn13/ADRM1"/>
</dbReference>
<dbReference type="Proteomes" id="UP000663841">
    <property type="component" value="Unassembled WGS sequence"/>
</dbReference>
<dbReference type="InterPro" id="IPR032368">
    <property type="entry name" value="RPN13_DEUBAD"/>
</dbReference>
<dbReference type="PANTHER" id="PTHR12225:SF0">
    <property type="entry name" value="PROTEASOMAL UBIQUITIN RECEPTOR ADRM1"/>
    <property type="match status" value="1"/>
</dbReference>
<dbReference type="AlphaFoldDB" id="A0A8H2XLJ0"/>
<dbReference type="GO" id="GO:0070628">
    <property type="term" value="F:proteasome binding"/>
    <property type="evidence" value="ECO:0007669"/>
    <property type="project" value="TreeGrafter"/>
</dbReference>
<proteinExistence type="predicted"/>
<dbReference type="GO" id="GO:0008541">
    <property type="term" value="C:proteasome regulatory particle, lid subcomplex"/>
    <property type="evidence" value="ECO:0007669"/>
    <property type="project" value="TreeGrafter"/>
</dbReference>
<dbReference type="Gene3D" id="1.10.2020.20">
    <property type="match status" value="1"/>
</dbReference>
<keyword evidence="5" id="KW-0539">Nucleus</keyword>
<keyword evidence="3" id="KW-0963">Cytoplasm</keyword>
<dbReference type="EMBL" id="CAJMWW010000081">
    <property type="protein sequence ID" value="CAE6427171.1"/>
    <property type="molecule type" value="Genomic_DNA"/>
</dbReference>
<feature type="domain" description="Pru" evidence="7">
    <location>
        <begin position="1"/>
        <end position="121"/>
    </location>
</feature>
<dbReference type="PROSITE" id="PS51917">
    <property type="entry name" value="PRU"/>
    <property type="match status" value="1"/>
</dbReference>
<dbReference type="Pfam" id="PF16550">
    <property type="entry name" value="RPN13_C"/>
    <property type="match status" value="1"/>
</dbReference>
<evidence type="ECO:0000259" key="7">
    <source>
        <dbReference type="PROSITE" id="PS51917"/>
    </source>
</evidence>
<evidence type="ECO:0000259" key="6">
    <source>
        <dbReference type="PROSITE" id="PS51916"/>
    </source>
</evidence>